<dbReference type="AlphaFoldDB" id="A0A182UBP3"/>
<keyword evidence="1" id="KW-0175">Coiled coil</keyword>
<reference evidence="2" key="2">
    <citation type="submission" date="2020-05" db="UniProtKB">
        <authorList>
            <consortium name="EnsemblMetazoa"/>
        </authorList>
    </citation>
    <scope>IDENTIFICATION</scope>
    <source>
        <strain evidence="2">CM1001059</strain>
    </source>
</reference>
<proteinExistence type="predicted"/>
<dbReference type="Proteomes" id="UP000075902">
    <property type="component" value="Unassembled WGS sequence"/>
</dbReference>
<evidence type="ECO:0000256" key="1">
    <source>
        <dbReference type="SAM" id="Coils"/>
    </source>
</evidence>
<organism evidence="2 3">
    <name type="scientific">Anopheles melas</name>
    <dbReference type="NCBI Taxonomy" id="34690"/>
    <lineage>
        <taxon>Eukaryota</taxon>
        <taxon>Metazoa</taxon>
        <taxon>Ecdysozoa</taxon>
        <taxon>Arthropoda</taxon>
        <taxon>Hexapoda</taxon>
        <taxon>Insecta</taxon>
        <taxon>Pterygota</taxon>
        <taxon>Neoptera</taxon>
        <taxon>Endopterygota</taxon>
        <taxon>Diptera</taxon>
        <taxon>Nematocera</taxon>
        <taxon>Culicoidea</taxon>
        <taxon>Culicidae</taxon>
        <taxon>Anophelinae</taxon>
        <taxon>Anopheles</taxon>
    </lineage>
</organism>
<name>A0A182UBP3_9DIPT</name>
<dbReference type="VEuPathDB" id="VectorBase:AMEC017500"/>
<evidence type="ECO:0000313" key="2">
    <source>
        <dbReference type="EnsemblMetazoa" id="AMEC017500-PA"/>
    </source>
</evidence>
<sequence length="238" mass="26116">MIIPQYGARAAILTRAIEAQKTLVEREEQALQEAKDQVYRTAQNAMDVSRDAMSNVAEQLRYAVGYPWRVANEALEKPKLYAKYMLYRATNALNGEPETTPVPVVLSNDFQPTTASAPQAEGDIVPQWITGLRTFFNPEPAVPNKDLPKPSPYIEVIEIKRNPAAELVAEPAVSETAQEPQKERISTRYRLVASGVCTDATDSSSSISLAVMSMAVVIELSVQKSVASMTLAIVSDCR</sequence>
<reference evidence="3" key="1">
    <citation type="submission" date="2014-01" db="EMBL/GenBank/DDBJ databases">
        <title>The Genome Sequence of Anopheles melas CM1001059_A (V2).</title>
        <authorList>
            <consortium name="The Broad Institute Genomics Platform"/>
            <person name="Neafsey D.E."/>
            <person name="Besansky N."/>
            <person name="Howell P."/>
            <person name="Walton C."/>
            <person name="Young S.K."/>
            <person name="Zeng Q."/>
            <person name="Gargeya S."/>
            <person name="Fitzgerald M."/>
            <person name="Haas B."/>
            <person name="Abouelleil A."/>
            <person name="Allen A.W."/>
            <person name="Alvarado L."/>
            <person name="Arachchi H.M."/>
            <person name="Berlin A.M."/>
            <person name="Chapman S.B."/>
            <person name="Gainer-Dewar J."/>
            <person name="Goldberg J."/>
            <person name="Griggs A."/>
            <person name="Gujja S."/>
            <person name="Hansen M."/>
            <person name="Howarth C."/>
            <person name="Imamovic A."/>
            <person name="Ireland A."/>
            <person name="Larimer J."/>
            <person name="McCowan C."/>
            <person name="Murphy C."/>
            <person name="Pearson M."/>
            <person name="Poon T.W."/>
            <person name="Priest M."/>
            <person name="Roberts A."/>
            <person name="Saif S."/>
            <person name="Shea T."/>
            <person name="Sisk P."/>
            <person name="Sykes S."/>
            <person name="Wortman J."/>
            <person name="Nusbaum C."/>
            <person name="Birren B."/>
        </authorList>
    </citation>
    <scope>NUCLEOTIDE SEQUENCE [LARGE SCALE GENOMIC DNA]</scope>
    <source>
        <strain evidence="3">CM1001059</strain>
    </source>
</reference>
<feature type="coiled-coil region" evidence="1">
    <location>
        <begin position="17"/>
        <end position="44"/>
    </location>
</feature>
<dbReference type="EnsemblMetazoa" id="AMEC017500-RA">
    <property type="protein sequence ID" value="AMEC017500-PA"/>
    <property type="gene ID" value="AMEC017500"/>
</dbReference>
<protein>
    <submittedName>
        <fullName evidence="2">Uncharacterized protein</fullName>
    </submittedName>
</protein>
<accession>A0A182UBP3</accession>
<keyword evidence="3" id="KW-1185">Reference proteome</keyword>
<evidence type="ECO:0000313" key="3">
    <source>
        <dbReference type="Proteomes" id="UP000075902"/>
    </source>
</evidence>